<dbReference type="PANTHER" id="PTHR38658:SF1">
    <property type="entry name" value="OXPP CYCLE PROTEIN OPCA-RELATED"/>
    <property type="match status" value="1"/>
</dbReference>
<feature type="domain" description="Glucose-6-phosphate dehydrogenase assembly protein OpcA N-terminal" evidence="1">
    <location>
        <begin position="80"/>
        <end position="154"/>
    </location>
</feature>
<dbReference type="Pfam" id="PF20171">
    <property type="entry name" value="OpcA_G6PD_C"/>
    <property type="match status" value="1"/>
</dbReference>
<comment type="caution">
    <text evidence="4">The sequence shown here is derived from an EMBL/GenBank/DDBJ whole genome shotgun (WGS) entry which is preliminary data.</text>
</comment>
<dbReference type="AlphaFoldDB" id="A0A538TKE3"/>
<name>A0A538TKE3_UNCEI</name>
<sequence length="378" mass="41312">MNALSAPTAGLSENYVLDAPDGSRPFNATAIESDLRAMWKRAGETDPSKAGAIYRAALSNLVVPLDPGLESKLMPVLVDVTRRHPSRLFTIEAGVAPRGAGLRARVGALCHRRNGGGGLVCCEQVIVQSDSASIPLIPSAIRSLLIGDLPTVLLDFQPEQDLSWVSELMDMADLILEDSCLNESGNKRGVWKLVEREGSGKVHDLAWARLAPWRHVLAEVFDMKEYLPALKTLRRVEIGFAGTGYPPPPAWLFTGWLATRLAWTFQGVDRGEIRFRSGSGDVTVVMRGTGSRGGRALERIAIRSDKPHPLEMEITHKGRDVTATIVTGTPGARRADVPFGYREFAACIVGELHRHAPNRSLEDAVRVAERLMSEWRGE</sequence>
<feature type="domain" description="Glucose-6-phosphate dehydrogenase assembly protein OpcA C-terminal" evidence="2">
    <location>
        <begin position="202"/>
        <end position="364"/>
    </location>
</feature>
<dbReference type="InterPro" id="IPR046802">
    <property type="entry name" value="OpcA_G6PD_C"/>
</dbReference>
<protein>
    <submittedName>
        <fullName evidence="4">Uncharacterized protein</fullName>
    </submittedName>
</protein>
<gene>
    <name evidence="3" type="ORF">E6K74_12105</name>
    <name evidence="4" type="ORF">E6K77_04345</name>
</gene>
<evidence type="ECO:0000259" key="2">
    <source>
        <dbReference type="Pfam" id="PF20171"/>
    </source>
</evidence>
<evidence type="ECO:0000259" key="1">
    <source>
        <dbReference type="Pfam" id="PF10128"/>
    </source>
</evidence>
<organism evidence="4 5">
    <name type="scientific">Eiseniibacteriota bacterium</name>
    <dbReference type="NCBI Taxonomy" id="2212470"/>
    <lineage>
        <taxon>Bacteria</taxon>
        <taxon>Candidatus Eiseniibacteriota</taxon>
    </lineage>
</organism>
<dbReference type="EMBL" id="VBOX01000047">
    <property type="protein sequence ID" value="TMQ64080.1"/>
    <property type="molecule type" value="Genomic_DNA"/>
</dbReference>
<evidence type="ECO:0000313" key="6">
    <source>
        <dbReference type="Proteomes" id="UP000319829"/>
    </source>
</evidence>
<dbReference type="Proteomes" id="UP000317366">
    <property type="component" value="Unassembled WGS sequence"/>
</dbReference>
<dbReference type="Proteomes" id="UP000319829">
    <property type="component" value="Unassembled WGS sequence"/>
</dbReference>
<evidence type="ECO:0000313" key="5">
    <source>
        <dbReference type="Proteomes" id="UP000317366"/>
    </source>
</evidence>
<reference evidence="5 6" key="1">
    <citation type="journal article" date="2019" name="Nat. Microbiol.">
        <title>Mediterranean grassland soil C-N compound turnover is dependent on rainfall and depth, and is mediated by genomically divergent microorganisms.</title>
        <authorList>
            <person name="Diamond S."/>
            <person name="Andeer P.F."/>
            <person name="Li Z."/>
            <person name="Crits-Christoph A."/>
            <person name="Burstein D."/>
            <person name="Anantharaman K."/>
            <person name="Lane K.R."/>
            <person name="Thomas B.C."/>
            <person name="Pan C."/>
            <person name="Northen T.R."/>
            <person name="Banfield J.F."/>
        </authorList>
    </citation>
    <scope>NUCLEOTIDE SEQUENCE [LARGE SCALE GENOMIC DNA]</scope>
    <source>
        <strain evidence="3">WS_4</strain>
        <strain evidence="4">WS_7</strain>
    </source>
</reference>
<dbReference type="Pfam" id="PF10128">
    <property type="entry name" value="OpcA_G6PD_assem"/>
    <property type="match status" value="1"/>
</dbReference>
<dbReference type="InterPro" id="IPR004555">
    <property type="entry name" value="G6PDH_assembly_OpcA"/>
</dbReference>
<dbReference type="EMBL" id="VBOU01000097">
    <property type="protein sequence ID" value="TMQ52521.1"/>
    <property type="molecule type" value="Genomic_DNA"/>
</dbReference>
<proteinExistence type="predicted"/>
<accession>A0A538TKE3</accession>
<dbReference type="PANTHER" id="PTHR38658">
    <property type="entry name" value="OXPP CYCLE PROTEIN OPCA-RELATED"/>
    <property type="match status" value="1"/>
</dbReference>
<dbReference type="InterPro" id="IPR046801">
    <property type="entry name" value="OpcA_G6PD_N"/>
</dbReference>
<evidence type="ECO:0000313" key="3">
    <source>
        <dbReference type="EMBL" id="TMQ52521.1"/>
    </source>
</evidence>
<evidence type="ECO:0000313" key="4">
    <source>
        <dbReference type="EMBL" id="TMQ64080.1"/>
    </source>
</evidence>